<feature type="domain" description="Calpain catalytic" evidence="8">
    <location>
        <begin position="60"/>
        <end position="156"/>
    </location>
</feature>
<dbReference type="GO" id="GO:0004198">
    <property type="term" value="F:calcium-dependent cysteine-type endopeptidase activity"/>
    <property type="evidence" value="ECO:0007669"/>
    <property type="project" value="InterPro"/>
</dbReference>
<proteinExistence type="inferred from homology"/>
<comment type="caution">
    <text evidence="6">Lacks conserved residue(s) required for the propagation of feature annotation.</text>
</comment>
<evidence type="ECO:0000256" key="4">
    <source>
        <dbReference type="ARBA" id="ARBA00022807"/>
    </source>
</evidence>
<feature type="region of interest" description="Disordered" evidence="7">
    <location>
        <begin position="1"/>
        <end position="21"/>
    </location>
</feature>
<dbReference type="InterPro" id="IPR000169">
    <property type="entry name" value="Pept_cys_AS"/>
</dbReference>
<evidence type="ECO:0000256" key="6">
    <source>
        <dbReference type="PROSITE-ProRule" id="PRU00239"/>
    </source>
</evidence>
<evidence type="ECO:0000256" key="2">
    <source>
        <dbReference type="ARBA" id="ARBA00022670"/>
    </source>
</evidence>
<dbReference type="GO" id="GO:0005737">
    <property type="term" value="C:cytoplasm"/>
    <property type="evidence" value="ECO:0007669"/>
    <property type="project" value="TreeGrafter"/>
</dbReference>
<dbReference type="Ensembl" id="ENSAZOT00000017908.1">
    <property type="protein sequence ID" value="ENSAZOP00000016653.1"/>
    <property type="gene ID" value="ENSAZOG00000010867.1"/>
</dbReference>
<keyword evidence="4" id="KW-0788">Thiol protease</keyword>
<reference evidence="9" key="2">
    <citation type="submission" date="2025-09" db="UniProtKB">
        <authorList>
            <consortium name="Ensembl"/>
        </authorList>
    </citation>
    <scope>IDENTIFICATION</scope>
</reference>
<dbReference type="Proteomes" id="UP000694549">
    <property type="component" value="Unplaced"/>
</dbReference>
<evidence type="ECO:0000256" key="1">
    <source>
        <dbReference type="ARBA" id="ARBA00007623"/>
    </source>
</evidence>
<dbReference type="SMART" id="SM00230">
    <property type="entry name" value="CysPc"/>
    <property type="match status" value="1"/>
</dbReference>
<evidence type="ECO:0000313" key="9">
    <source>
        <dbReference type="Ensembl" id="ENSAZOP00000016653.1"/>
    </source>
</evidence>
<dbReference type="InterPro" id="IPR038765">
    <property type="entry name" value="Papain-like_cys_pep_sf"/>
</dbReference>
<dbReference type="PANTHER" id="PTHR10183">
    <property type="entry name" value="CALPAIN"/>
    <property type="match status" value="1"/>
</dbReference>
<dbReference type="PRINTS" id="PR00704">
    <property type="entry name" value="CALPAIN"/>
</dbReference>
<evidence type="ECO:0000259" key="8">
    <source>
        <dbReference type="PROSITE" id="PS50203"/>
    </source>
</evidence>
<feature type="active site" evidence="5">
    <location>
        <position position="118"/>
    </location>
</feature>
<dbReference type="SUPFAM" id="SSF54001">
    <property type="entry name" value="Cysteine proteinases"/>
    <property type="match status" value="1"/>
</dbReference>
<dbReference type="GO" id="GO:0006508">
    <property type="term" value="P:proteolysis"/>
    <property type="evidence" value="ECO:0007669"/>
    <property type="project" value="UniProtKB-KW"/>
</dbReference>
<name>A0A8B9V386_9AVES</name>
<protein>
    <recommendedName>
        <fullName evidence="8">Calpain catalytic domain-containing protein</fullName>
    </recommendedName>
</protein>
<organism evidence="9 10">
    <name type="scientific">Anas zonorhyncha</name>
    <name type="common">Eastern spot-billed duck</name>
    <dbReference type="NCBI Taxonomy" id="75864"/>
    <lineage>
        <taxon>Eukaryota</taxon>
        <taxon>Metazoa</taxon>
        <taxon>Chordata</taxon>
        <taxon>Craniata</taxon>
        <taxon>Vertebrata</taxon>
        <taxon>Euteleostomi</taxon>
        <taxon>Archelosauria</taxon>
        <taxon>Archosauria</taxon>
        <taxon>Dinosauria</taxon>
        <taxon>Saurischia</taxon>
        <taxon>Theropoda</taxon>
        <taxon>Coelurosauria</taxon>
        <taxon>Aves</taxon>
        <taxon>Neognathae</taxon>
        <taxon>Galloanserae</taxon>
        <taxon>Anseriformes</taxon>
        <taxon>Anatidae</taxon>
        <taxon>Anatinae</taxon>
        <taxon>Anas</taxon>
    </lineage>
</organism>
<keyword evidence="2" id="KW-0645">Protease</keyword>
<dbReference type="InterPro" id="IPR022684">
    <property type="entry name" value="Calpain_cysteine_protease"/>
</dbReference>
<dbReference type="Pfam" id="PF00648">
    <property type="entry name" value="Peptidase_C2"/>
    <property type="match status" value="1"/>
</dbReference>
<evidence type="ECO:0000256" key="5">
    <source>
        <dbReference type="PIRSR" id="PIRSR622684-1"/>
    </source>
</evidence>
<reference evidence="9" key="1">
    <citation type="submission" date="2025-08" db="UniProtKB">
        <authorList>
            <consortium name="Ensembl"/>
        </authorList>
    </citation>
    <scope>IDENTIFICATION</scope>
</reference>
<evidence type="ECO:0000256" key="7">
    <source>
        <dbReference type="SAM" id="MobiDB-lite"/>
    </source>
</evidence>
<evidence type="ECO:0000256" key="3">
    <source>
        <dbReference type="ARBA" id="ARBA00022801"/>
    </source>
</evidence>
<dbReference type="PROSITE" id="PS50203">
    <property type="entry name" value="CALPAIN_CAT"/>
    <property type="match status" value="1"/>
</dbReference>
<keyword evidence="10" id="KW-1185">Reference proteome</keyword>
<dbReference type="PANTHER" id="PTHR10183:SF322">
    <property type="entry name" value="CALPAIN-11"/>
    <property type="match status" value="1"/>
</dbReference>
<accession>A0A8B9V386</accession>
<dbReference type="InterPro" id="IPR001300">
    <property type="entry name" value="Peptidase_C2_calpain_cat"/>
</dbReference>
<evidence type="ECO:0000313" key="10">
    <source>
        <dbReference type="Proteomes" id="UP000694549"/>
    </source>
</evidence>
<dbReference type="PROSITE" id="PS00139">
    <property type="entry name" value="THIOL_PROTEASE_CYS"/>
    <property type="match status" value="1"/>
</dbReference>
<sequence length="156" mass="16945">CHGLTVPVSPQGAEAEVAQPVPSHRDRLRAEGVGQHHNAVKYLNQDYEALKQGCIESGTLFRDPQFLAGPSALGFKELGPHSSKTRGVEWKRPSVSFGLFIIGGATRTDICQGALGDCWLLAAIGSLTLNEELLHRVVPHGQSFQEDYAGIFHFQV</sequence>
<dbReference type="AlphaFoldDB" id="A0A8B9V386"/>
<keyword evidence="3" id="KW-0378">Hydrolase</keyword>
<comment type="similarity">
    <text evidence="1">Belongs to the peptidase C2 family.</text>
</comment>